<protein>
    <submittedName>
        <fullName evidence="1">Putative pentatricopeptide</fullName>
    </submittedName>
</protein>
<dbReference type="AlphaFoldDB" id="A0A2P6PPB4"/>
<comment type="caution">
    <text evidence="1">The sequence shown here is derived from an EMBL/GenBank/DDBJ whole genome shotgun (WGS) entry which is preliminary data.</text>
</comment>
<organism evidence="1 2">
    <name type="scientific">Rosa chinensis</name>
    <name type="common">China rose</name>
    <dbReference type="NCBI Taxonomy" id="74649"/>
    <lineage>
        <taxon>Eukaryota</taxon>
        <taxon>Viridiplantae</taxon>
        <taxon>Streptophyta</taxon>
        <taxon>Embryophyta</taxon>
        <taxon>Tracheophyta</taxon>
        <taxon>Spermatophyta</taxon>
        <taxon>Magnoliopsida</taxon>
        <taxon>eudicotyledons</taxon>
        <taxon>Gunneridae</taxon>
        <taxon>Pentapetalae</taxon>
        <taxon>rosids</taxon>
        <taxon>fabids</taxon>
        <taxon>Rosales</taxon>
        <taxon>Rosaceae</taxon>
        <taxon>Rosoideae</taxon>
        <taxon>Rosoideae incertae sedis</taxon>
        <taxon>Rosa</taxon>
    </lineage>
</organism>
<dbReference type="EMBL" id="PDCK01000044">
    <property type="protein sequence ID" value="PRQ23783.1"/>
    <property type="molecule type" value="Genomic_DNA"/>
</dbReference>
<keyword evidence="2" id="KW-1185">Reference proteome</keyword>
<proteinExistence type="predicted"/>
<gene>
    <name evidence="1" type="ORF">RchiOBHm_Chr6g0265171</name>
</gene>
<accession>A0A2P6PPB4</accession>
<evidence type="ECO:0000313" key="2">
    <source>
        <dbReference type="Proteomes" id="UP000238479"/>
    </source>
</evidence>
<sequence length="55" mass="6460">MKLAPFRGYIQLNVKLIQMYGRCGSMRDAHKVFDRVPKRNLSLLQVTSFRFIVLC</sequence>
<reference evidence="1 2" key="1">
    <citation type="journal article" date="2018" name="Nat. Genet.">
        <title>The Rosa genome provides new insights in the design of modern roses.</title>
        <authorList>
            <person name="Bendahmane M."/>
        </authorList>
    </citation>
    <scope>NUCLEOTIDE SEQUENCE [LARGE SCALE GENOMIC DNA]</scope>
    <source>
        <strain evidence="2">cv. Old Blush</strain>
    </source>
</reference>
<evidence type="ECO:0000313" key="1">
    <source>
        <dbReference type="EMBL" id="PRQ23783.1"/>
    </source>
</evidence>
<dbReference type="Proteomes" id="UP000238479">
    <property type="component" value="Chromosome 6"/>
</dbReference>
<dbReference type="Gramene" id="PRQ23783">
    <property type="protein sequence ID" value="PRQ23783"/>
    <property type="gene ID" value="RchiOBHm_Chr6g0265171"/>
</dbReference>
<name>A0A2P6PPB4_ROSCH</name>